<dbReference type="Proteomes" id="UP000189670">
    <property type="component" value="Unassembled WGS sequence"/>
</dbReference>
<evidence type="ECO:0008006" key="3">
    <source>
        <dbReference type="Google" id="ProtNLM"/>
    </source>
</evidence>
<dbReference type="AlphaFoldDB" id="A0A1V1PG26"/>
<evidence type="ECO:0000313" key="2">
    <source>
        <dbReference type="Proteomes" id="UP000189670"/>
    </source>
</evidence>
<sequence length="127" mass="14765">MKKVETEPEDTENQDQPKSSIIHQYFAGLFKTALIPLNIDVQSEFTLEKRPLRIDVLIIRKETDWTQEQLVYIPDGLRDTMCTHIILELKKTESINLKSTRQIVTYLCRYLSIKGLTDDDVLPCLVI</sequence>
<protein>
    <recommendedName>
        <fullName evidence="3">Transposase (putative) YhgA-like domain-containing protein</fullName>
    </recommendedName>
</protein>
<reference evidence="2" key="1">
    <citation type="submission" date="2012-11" db="EMBL/GenBank/DDBJ databases">
        <authorList>
            <person name="Lucero-Rivera Y.E."/>
            <person name="Tovar-Ramirez D."/>
        </authorList>
    </citation>
    <scope>NUCLEOTIDE SEQUENCE [LARGE SCALE GENOMIC DNA]</scope>
    <source>
        <strain evidence="2">Araruama</strain>
    </source>
</reference>
<gene>
    <name evidence="1" type="ORF">OMM_06769</name>
</gene>
<proteinExistence type="predicted"/>
<evidence type="ECO:0000313" key="1">
    <source>
        <dbReference type="EMBL" id="ETR73736.1"/>
    </source>
</evidence>
<accession>A0A1V1PG26</accession>
<name>A0A1V1PG26_9BACT</name>
<dbReference type="EMBL" id="ATBP01000041">
    <property type="protein sequence ID" value="ETR73736.1"/>
    <property type="molecule type" value="Genomic_DNA"/>
</dbReference>
<comment type="caution">
    <text evidence="1">The sequence shown here is derived from an EMBL/GenBank/DDBJ whole genome shotgun (WGS) entry which is preliminary data.</text>
</comment>
<organism evidence="1 2">
    <name type="scientific">Candidatus Magnetoglobus multicellularis str. Araruama</name>
    <dbReference type="NCBI Taxonomy" id="890399"/>
    <lineage>
        <taxon>Bacteria</taxon>
        <taxon>Pseudomonadati</taxon>
        <taxon>Thermodesulfobacteriota</taxon>
        <taxon>Desulfobacteria</taxon>
        <taxon>Desulfobacterales</taxon>
        <taxon>Desulfobacteraceae</taxon>
        <taxon>Candidatus Magnetoglobus</taxon>
    </lineage>
</organism>